<dbReference type="InterPro" id="IPR042099">
    <property type="entry name" value="ANL_N_sf"/>
</dbReference>
<organism evidence="3">
    <name type="scientific">Haptolina ericina</name>
    <dbReference type="NCBI Taxonomy" id="156174"/>
    <lineage>
        <taxon>Eukaryota</taxon>
        <taxon>Haptista</taxon>
        <taxon>Haptophyta</taxon>
        <taxon>Prymnesiophyceae</taxon>
        <taxon>Prymnesiales</taxon>
        <taxon>Prymnesiaceae</taxon>
        <taxon>Haptolina</taxon>
    </lineage>
</organism>
<name>A0A7S3BB36_9EUKA</name>
<sequence length="251" mass="26293">MWGISQDPASPLPAGIQAEAVGNKPGSTSLPMPGYDVRVFDADTKAELPTGKLGHLAIRLPLPPGTMRTIYNDDDRCRRSYFEDYPGFYSAGDAGFIDEDGYIHVMGRTDDVINCAGHRLSTGALEEVVASHPSVAECAVIGAADHLKGQVPVGLVVLTSDCDLESEEVARQLVARVRAEVGAVASFRQAAVVSSLPKTRSGKTLRGIMQSIADGRSYRIPGTIEDEAPLAAVTAALKALGYPKGGGTAAG</sequence>
<evidence type="ECO:0000256" key="1">
    <source>
        <dbReference type="SAM" id="MobiDB-lite"/>
    </source>
</evidence>
<evidence type="ECO:0000313" key="3">
    <source>
        <dbReference type="EMBL" id="CAE0130331.1"/>
    </source>
</evidence>
<dbReference type="AlphaFoldDB" id="A0A7S3BB36"/>
<reference evidence="3" key="1">
    <citation type="submission" date="2021-01" db="EMBL/GenBank/DDBJ databases">
        <authorList>
            <person name="Corre E."/>
            <person name="Pelletier E."/>
            <person name="Niang G."/>
            <person name="Scheremetjew M."/>
            <person name="Finn R."/>
            <person name="Kale V."/>
            <person name="Holt S."/>
            <person name="Cochrane G."/>
            <person name="Meng A."/>
            <person name="Brown T."/>
            <person name="Cohen L."/>
        </authorList>
    </citation>
    <scope>NUCLEOTIDE SEQUENCE</scope>
    <source>
        <strain evidence="3">CCMP281</strain>
    </source>
</reference>
<proteinExistence type="predicted"/>
<dbReference type="Gene3D" id="3.30.300.30">
    <property type="match status" value="1"/>
</dbReference>
<dbReference type="Pfam" id="PF13193">
    <property type="entry name" value="AMP-binding_C"/>
    <property type="match status" value="1"/>
</dbReference>
<protein>
    <recommendedName>
        <fullName evidence="2">AMP-binding enzyme C-terminal domain-containing protein</fullName>
    </recommendedName>
</protein>
<accession>A0A7S3BB36</accession>
<gene>
    <name evidence="3" type="ORF">HERI1096_LOCUS28110</name>
</gene>
<evidence type="ECO:0000259" key="2">
    <source>
        <dbReference type="Pfam" id="PF13193"/>
    </source>
</evidence>
<dbReference type="Gene3D" id="3.40.50.12780">
    <property type="entry name" value="N-terminal domain of ligase-like"/>
    <property type="match status" value="1"/>
</dbReference>
<dbReference type="PANTHER" id="PTHR43347:SF3">
    <property type="entry name" value="ACYL-COA SYNTHETASE SHORT-CHAIN FAMILY MEMBER 3, MITOCHONDRIAL"/>
    <property type="match status" value="1"/>
</dbReference>
<dbReference type="GO" id="GO:0050218">
    <property type="term" value="F:propionate-CoA ligase activity"/>
    <property type="evidence" value="ECO:0007669"/>
    <property type="project" value="TreeGrafter"/>
</dbReference>
<feature type="region of interest" description="Disordered" evidence="1">
    <location>
        <begin position="1"/>
        <end position="29"/>
    </location>
</feature>
<dbReference type="InterPro" id="IPR025110">
    <property type="entry name" value="AMP-bd_C"/>
</dbReference>
<feature type="domain" description="AMP-binding enzyme C-terminal" evidence="2">
    <location>
        <begin position="125"/>
        <end position="203"/>
    </location>
</feature>
<dbReference type="InterPro" id="IPR045851">
    <property type="entry name" value="AMP-bd_C_sf"/>
</dbReference>
<dbReference type="SUPFAM" id="SSF56801">
    <property type="entry name" value="Acetyl-CoA synthetase-like"/>
    <property type="match status" value="1"/>
</dbReference>
<dbReference type="EMBL" id="HBHX01050887">
    <property type="protein sequence ID" value="CAE0130331.1"/>
    <property type="molecule type" value="Transcribed_RNA"/>
</dbReference>
<dbReference type="PANTHER" id="PTHR43347">
    <property type="entry name" value="ACYL-COA SYNTHETASE"/>
    <property type="match status" value="1"/>
</dbReference>